<organism evidence="12">
    <name type="scientific">Synechococcus sp. SB0676_bin_10</name>
    <dbReference type="NCBI Taxonomy" id="2604869"/>
    <lineage>
        <taxon>Bacteria</taxon>
        <taxon>Bacillati</taxon>
        <taxon>Cyanobacteriota</taxon>
        <taxon>Cyanophyceae</taxon>
        <taxon>Synechococcales</taxon>
        <taxon>Synechococcaceae</taxon>
        <taxon>Synechococcus</taxon>
    </lineage>
</organism>
<keyword evidence="7" id="KW-0653">Protein transport</keyword>
<name>A0A6B1F6Q0_9SYNE</name>
<evidence type="ECO:0000256" key="8">
    <source>
        <dbReference type="ARBA" id="ARBA00022989"/>
    </source>
</evidence>
<keyword evidence="4" id="KW-1003">Cell membrane</keyword>
<evidence type="ECO:0000256" key="7">
    <source>
        <dbReference type="ARBA" id="ARBA00022927"/>
    </source>
</evidence>
<dbReference type="InterPro" id="IPR003538">
    <property type="entry name" value="TonB"/>
</dbReference>
<accession>A0A6B1F6Q0</accession>
<reference evidence="12" key="1">
    <citation type="submission" date="2019-09" db="EMBL/GenBank/DDBJ databases">
        <title>Characterisation of the sponge microbiome using genome-centric metagenomics.</title>
        <authorList>
            <person name="Engelberts J.P."/>
            <person name="Robbins S.J."/>
            <person name="De Goeij J.M."/>
            <person name="Aranda M."/>
            <person name="Bell S.C."/>
            <person name="Webster N.S."/>
        </authorList>
    </citation>
    <scope>NUCLEOTIDE SEQUENCE</scope>
    <source>
        <strain evidence="12">SB0676_bin_10</strain>
    </source>
</reference>
<comment type="similarity">
    <text evidence="2">Belongs to the TonB family.</text>
</comment>
<dbReference type="InterPro" id="IPR051045">
    <property type="entry name" value="TonB-dependent_transducer"/>
</dbReference>
<feature type="compositionally biased region" description="Low complexity" evidence="10">
    <location>
        <begin position="54"/>
        <end position="65"/>
    </location>
</feature>
<feature type="region of interest" description="Disordered" evidence="10">
    <location>
        <begin position="1"/>
        <end position="65"/>
    </location>
</feature>
<dbReference type="PANTHER" id="PTHR33446:SF2">
    <property type="entry name" value="PROTEIN TONB"/>
    <property type="match status" value="1"/>
</dbReference>
<dbReference type="PROSITE" id="PS52015">
    <property type="entry name" value="TONB_CTD"/>
    <property type="match status" value="1"/>
</dbReference>
<gene>
    <name evidence="12" type="ORF">F4162_08840</name>
</gene>
<dbReference type="NCBIfam" id="TIGR01352">
    <property type="entry name" value="tonB_Cterm"/>
    <property type="match status" value="1"/>
</dbReference>
<proteinExistence type="inferred from homology"/>
<evidence type="ECO:0000313" key="12">
    <source>
        <dbReference type="EMBL" id="MYG39040.1"/>
    </source>
</evidence>
<evidence type="ECO:0000256" key="3">
    <source>
        <dbReference type="ARBA" id="ARBA00022448"/>
    </source>
</evidence>
<dbReference type="Pfam" id="PF03544">
    <property type="entry name" value="TonB_C"/>
    <property type="match status" value="1"/>
</dbReference>
<dbReference type="SUPFAM" id="SSF74653">
    <property type="entry name" value="TolA/TonB C-terminal domain"/>
    <property type="match status" value="1"/>
</dbReference>
<keyword evidence="9" id="KW-0472">Membrane</keyword>
<comment type="caution">
    <text evidence="12">The sequence shown here is derived from an EMBL/GenBank/DDBJ whole genome shotgun (WGS) entry which is preliminary data.</text>
</comment>
<sequence>MEPPEPAAAPSPVQPAPLPQPSAAAVTPPPRATPQAPSRETTTAVNDDNPTLNTTEEPPSTTTTAAAPTSVLEAVDPAQLRSQYVKTATELVNKHKRYPRRLEYRGVEGTVRMAVVVNRHGEVLNFRVERSSGNTLLDKEALASIQRAQPFPPLSDEMAKIGKTWTMTITISFNLR</sequence>
<keyword evidence="6" id="KW-0812">Transmembrane</keyword>
<dbReference type="AlphaFoldDB" id="A0A6B1F6Q0"/>
<dbReference type="GO" id="GO:0030288">
    <property type="term" value="C:outer membrane-bounded periplasmic space"/>
    <property type="evidence" value="ECO:0007669"/>
    <property type="project" value="InterPro"/>
</dbReference>
<dbReference type="Gene3D" id="3.30.1150.10">
    <property type="match status" value="1"/>
</dbReference>
<dbReference type="EMBL" id="VYDO01000280">
    <property type="protein sequence ID" value="MYG39040.1"/>
    <property type="molecule type" value="Genomic_DNA"/>
</dbReference>
<evidence type="ECO:0000256" key="10">
    <source>
        <dbReference type="SAM" id="MobiDB-lite"/>
    </source>
</evidence>
<comment type="subcellular location">
    <subcellularLocation>
        <location evidence="1">Cell inner membrane</location>
        <topology evidence="1">Single-pass membrane protein</topology>
        <orientation evidence="1">Periplasmic side</orientation>
    </subcellularLocation>
</comment>
<evidence type="ECO:0000256" key="9">
    <source>
        <dbReference type="ARBA" id="ARBA00023136"/>
    </source>
</evidence>
<evidence type="ECO:0000256" key="6">
    <source>
        <dbReference type="ARBA" id="ARBA00022692"/>
    </source>
</evidence>
<dbReference type="InterPro" id="IPR006260">
    <property type="entry name" value="TonB/TolA_C"/>
</dbReference>
<dbReference type="InterPro" id="IPR037682">
    <property type="entry name" value="TonB_C"/>
</dbReference>
<evidence type="ECO:0000256" key="1">
    <source>
        <dbReference type="ARBA" id="ARBA00004383"/>
    </source>
</evidence>
<dbReference type="GO" id="GO:0015891">
    <property type="term" value="P:siderophore transport"/>
    <property type="evidence" value="ECO:0007669"/>
    <property type="project" value="InterPro"/>
</dbReference>
<dbReference type="PRINTS" id="PR01374">
    <property type="entry name" value="TONBPROTEIN"/>
</dbReference>
<keyword evidence="3" id="KW-0813">Transport</keyword>
<evidence type="ECO:0000256" key="4">
    <source>
        <dbReference type="ARBA" id="ARBA00022475"/>
    </source>
</evidence>
<dbReference type="GO" id="GO:0015031">
    <property type="term" value="P:protein transport"/>
    <property type="evidence" value="ECO:0007669"/>
    <property type="project" value="UniProtKB-KW"/>
</dbReference>
<keyword evidence="8" id="KW-1133">Transmembrane helix</keyword>
<dbReference type="GO" id="GO:0031992">
    <property type="term" value="F:energy transducer activity"/>
    <property type="evidence" value="ECO:0007669"/>
    <property type="project" value="InterPro"/>
</dbReference>
<evidence type="ECO:0000256" key="2">
    <source>
        <dbReference type="ARBA" id="ARBA00006555"/>
    </source>
</evidence>
<evidence type="ECO:0000256" key="5">
    <source>
        <dbReference type="ARBA" id="ARBA00022519"/>
    </source>
</evidence>
<feature type="compositionally biased region" description="Polar residues" evidence="10">
    <location>
        <begin position="40"/>
        <end position="53"/>
    </location>
</feature>
<dbReference type="GO" id="GO:0055085">
    <property type="term" value="P:transmembrane transport"/>
    <property type="evidence" value="ECO:0007669"/>
    <property type="project" value="InterPro"/>
</dbReference>
<feature type="compositionally biased region" description="Pro residues" evidence="10">
    <location>
        <begin position="1"/>
        <end position="20"/>
    </location>
</feature>
<dbReference type="PANTHER" id="PTHR33446">
    <property type="entry name" value="PROTEIN TONB-RELATED"/>
    <property type="match status" value="1"/>
</dbReference>
<feature type="domain" description="TonB C-terminal" evidence="11">
    <location>
        <begin position="83"/>
        <end position="176"/>
    </location>
</feature>
<dbReference type="GO" id="GO:0098797">
    <property type="term" value="C:plasma membrane protein complex"/>
    <property type="evidence" value="ECO:0007669"/>
    <property type="project" value="TreeGrafter"/>
</dbReference>
<protein>
    <submittedName>
        <fullName evidence="12">Energy transducer TonB</fullName>
    </submittedName>
</protein>
<evidence type="ECO:0000259" key="11">
    <source>
        <dbReference type="PROSITE" id="PS52015"/>
    </source>
</evidence>
<keyword evidence="5" id="KW-0997">Cell inner membrane</keyword>